<dbReference type="EMBL" id="JAVFWL010000002">
    <property type="protein sequence ID" value="KAK6738508.1"/>
    <property type="molecule type" value="Genomic_DNA"/>
</dbReference>
<gene>
    <name evidence="2" type="primary">Necator_chrII.g8341</name>
    <name evidence="2" type="ORF">RB195_020547</name>
</gene>
<evidence type="ECO:0000313" key="2">
    <source>
        <dbReference type="EMBL" id="KAK6738508.1"/>
    </source>
</evidence>
<reference evidence="2 3" key="1">
    <citation type="submission" date="2023-08" db="EMBL/GenBank/DDBJ databases">
        <title>A Necator americanus chromosomal reference genome.</title>
        <authorList>
            <person name="Ilik V."/>
            <person name="Petrzelkova K.J."/>
            <person name="Pardy F."/>
            <person name="Fuh T."/>
            <person name="Niatou-Singa F.S."/>
            <person name="Gouil Q."/>
            <person name="Baker L."/>
            <person name="Ritchie M.E."/>
            <person name="Jex A.R."/>
            <person name="Gazzola D."/>
            <person name="Li H."/>
            <person name="Toshio Fujiwara R."/>
            <person name="Zhan B."/>
            <person name="Aroian R.V."/>
            <person name="Pafco B."/>
            <person name="Schwarz E.M."/>
        </authorList>
    </citation>
    <scope>NUCLEOTIDE SEQUENCE [LARGE SCALE GENOMIC DNA]</scope>
    <source>
        <strain evidence="2 3">Aroian</strain>
        <tissue evidence="2">Whole animal</tissue>
    </source>
</reference>
<name>A0ABR1CJC4_NECAM</name>
<feature type="region of interest" description="Disordered" evidence="1">
    <location>
        <begin position="89"/>
        <end position="109"/>
    </location>
</feature>
<evidence type="ECO:0000256" key="1">
    <source>
        <dbReference type="SAM" id="MobiDB-lite"/>
    </source>
</evidence>
<evidence type="ECO:0000313" key="3">
    <source>
        <dbReference type="Proteomes" id="UP001303046"/>
    </source>
</evidence>
<accession>A0ABR1CJC4</accession>
<organism evidence="2 3">
    <name type="scientific">Necator americanus</name>
    <name type="common">Human hookworm</name>
    <dbReference type="NCBI Taxonomy" id="51031"/>
    <lineage>
        <taxon>Eukaryota</taxon>
        <taxon>Metazoa</taxon>
        <taxon>Ecdysozoa</taxon>
        <taxon>Nematoda</taxon>
        <taxon>Chromadorea</taxon>
        <taxon>Rhabditida</taxon>
        <taxon>Rhabditina</taxon>
        <taxon>Rhabditomorpha</taxon>
        <taxon>Strongyloidea</taxon>
        <taxon>Ancylostomatidae</taxon>
        <taxon>Bunostominae</taxon>
        <taxon>Necator</taxon>
    </lineage>
</organism>
<proteinExistence type="predicted"/>
<keyword evidence="3" id="KW-1185">Reference proteome</keyword>
<comment type="caution">
    <text evidence="2">The sequence shown here is derived from an EMBL/GenBank/DDBJ whole genome shotgun (WGS) entry which is preliminary data.</text>
</comment>
<dbReference type="Proteomes" id="UP001303046">
    <property type="component" value="Unassembled WGS sequence"/>
</dbReference>
<protein>
    <submittedName>
        <fullName evidence="2">Uncharacterized protein</fullName>
    </submittedName>
</protein>
<sequence length="109" mass="12671">MQFLSSIQTPVLKDTAQFSFALSVSVKMRIRFPPSLDRIRDPIRKYRNENGNHRREIQELEAFEASRVSVHPTRRLLTPIKLTRNFSTQTLSIPSRETGPISTSTRRRC</sequence>